<dbReference type="GO" id="GO:0004181">
    <property type="term" value="F:metallocarboxypeptidase activity"/>
    <property type="evidence" value="ECO:0007669"/>
    <property type="project" value="InterPro"/>
</dbReference>
<dbReference type="PANTHER" id="PTHR11705:SF143">
    <property type="entry name" value="SLL0236 PROTEIN"/>
    <property type="match status" value="1"/>
</dbReference>
<dbReference type="SMART" id="SM00631">
    <property type="entry name" value="Zn_pept"/>
    <property type="match status" value="1"/>
</dbReference>
<dbReference type="Gene3D" id="3.40.630.10">
    <property type="entry name" value="Zn peptidases"/>
    <property type="match status" value="1"/>
</dbReference>
<proteinExistence type="inferred from homology"/>
<evidence type="ECO:0000313" key="10">
    <source>
        <dbReference type="EMBL" id="GGG96686.1"/>
    </source>
</evidence>
<feature type="chain" id="PRO_5037804991" description="Peptidase M14 domain-containing protein" evidence="8">
    <location>
        <begin position="20"/>
        <end position="542"/>
    </location>
</feature>
<feature type="domain" description="Peptidase M14" evidence="9">
    <location>
        <begin position="28"/>
        <end position="374"/>
    </location>
</feature>
<feature type="signal peptide" evidence="8">
    <location>
        <begin position="1"/>
        <end position="19"/>
    </location>
</feature>
<evidence type="ECO:0000256" key="7">
    <source>
        <dbReference type="PROSITE-ProRule" id="PRU01379"/>
    </source>
</evidence>
<dbReference type="GO" id="GO:0008270">
    <property type="term" value="F:zinc ion binding"/>
    <property type="evidence" value="ECO:0007669"/>
    <property type="project" value="InterPro"/>
</dbReference>
<dbReference type="PANTHER" id="PTHR11705">
    <property type="entry name" value="PROTEASE FAMILY M14 CARBOXYPEPTIDASE A,B"/>
    <property type="match status" value="1"/>
</dbReference>
<dbReference type="RefSeq" id="WP_188598468.1">
    <property type="nucleotide sequence ID" value="NZ_BMJW01000001.1"/>
</dbReference>
<dbReference type="SUPFAM" id="SSF53187">
    <property type="entry name" value="Zn-dependent exopeptidases"/>
    <property type="match status" value="1"/>
</dbReference>
<evidence type="ECO:0000313" key="11">
    <source>
        <dbReference type="Proteomes" id="UP000633278"/>
    </source>
</evidence>
<keyword evidence="6" id="KW-0482">Metalloprotease</keyword>
<keyword evidence="8" id="KW-0732">Signal</keyword>
<accession>A0A917MFG4</accession>
<evidence type="ECO:0000256" key="3">
    <source>
        <dbReference type="ARBA" id="ARBA00022670"/>
    </source>
</evidence>
<reference evidence="10" key="1">
    <citation type="journal article" date="2014" name="Int. J. Syst. Evol. Microbiol.">
        <title>Complete genome sequence of Corynebacterium casei LMG S-19264T (=DSM 44701T), isolated from a smear-ripened cheese.</title>
        <authorList>
            <consortium name="US DOE Joint Genome Institute (JGI-PGF)"/>
            <person name="Walter F."/>
            <person name="Albersmeier A."/>
            <person name="Kalinowski J."/>
            <person name="Ruckert C."/>
        </authorList>
    </citation>
    <scope>NUCLEOTIDE SEQUENCE</scope>
    <source>
        <strain evidence="10">CGMCC 1.15763</strain>
    </source>
</reference>
<evidence type="ECO:0000256" key="6">
    <source>
        <dbReference type="ARBA" id="ARBA00023049"/>
    </source>
</evidence>
<organism evidence="10 11">
    <name type="scientific">Polaribacter pacificus</name>
    <dbReference type="NCBI Taxonomy" id="1775173"/>
    <lineage>
        <taxon>Bacteria</taxon>
        <taxon>Pseudomonadati</taxon>
        <taxon>Bacteroidota</taxon>
        <taxon>Flavobacteriia</taxon>
        <taxon>Flavobacteriales</taxon>
        <taxon>Flavobacteriaceae</taxon>
    </lineage>
</organism>
<comment type="similarity">
    <text evidence="2 7">Belongs to the peptidase M14 family.</text>
</comment>
<dbReference type="InterPro" id="IPR000834">
    <property type="entry name" value="Peptidase_M14"/>
</dbReference>
<keyword evidence="5" id="KW-0862">Zinc</keyword>
<evidence type="ECO:0000256" key="5">
    <source>
        <dbReference type="ARBA" id="ARBA00022833"/>
    </source>
</evidence>
<dbReference type="EMBL" id="BMJW01000001">
    <property type="protein sequence ID" value="GGG96686.1"/>
    <property type="molecule type" value="Genomic_DNA"/>
</dbReference>
<dbReference type="PROSITE" id="PS52035">
    <property type="entry name" value="PEPTIDASE_M14"/>
    <property type="match status" value="1"/>
</dbReference>
<dbReference type="AlphaFoldDB" id="A0A917MFG4"/>
<evidence type="ECO:0000256" key="2">
    <source>
        <dbReference type="ARBA" id="ARBA00005988"/>
    </source>
</evidence>
<comment type="cofactor">
    <cofactor evidence="1">
        <name>Zn(2+)</name>
        <dbReference type="ChEBI" id="CHEBI:29105"/>
    </cofactor>
</comment>
<evidence type="ECO:0000256" key="8">
    <source>
        <dbReference type="SAM" id="SignalP"/>
    </source>
</evidence>
<comment type="caution">
    <text evidence="10">The sequence shown here is derived from an EMBL/GenBank/DDBJ whole genome shotgun (WGS) entry which is preliminary data.</text>
</comment>
<evidence type="ECO:0000256" key="4">
    <source>
        <dbReference type="ARBA" id="ARBA00022801"/>
    </source>
</evidence>
<dbReference type="CDD" id="cd06905">
    <property type="entry name" value="M14-like"/>
    <property type="match status" value="1"/>
</dbReference>
<sequence length="542" mass="60158">MRKQTTFLSYFLGISFCLATVQLSAQTDYSNYSKLSQKIKNLQRSYSSSSSLKTLTRTVGGHEILALTLSKGDAKNKPAIAIVSGVDGRYLLGPEMAVNIAENILKNHADVLETTTFYIFPNMSPNATENYFSKLKHYGNGNAKSTDDDRDGDFNEDGFDDLNKDGVITMMRIEDPTGTYIKLKEDERILVEADINKGEKGAYRILSEGIDNDKDGSFNEDGKGGIQFNKNFSYDFPYFTAGAGEHPVSEKENRALLDFLYEQWNIYSVITLGPENNLSTPLKYNAGGAKKRVVSSVLKDDAALNKFLSDKYNKTTGTKDAPSSTGNGGSFFEWSYFHFGKLALSTPGWWVPKFKGDSIKKASKNTDVNFLRWAAKEGIKNSFVDWKQVNHPDFPNQKVEVGGIAPYKMLNPPYKYVKEISDKHTDFILELVKMQASISLENLLVEKVNNGFTRITVDVHNAGILPTHTEMGKRSRWLRKIKVALNLQKGQEIITGRKITLVGSIDGGSSVKFTWLIKGKGSVGLEAGAAHTGTKKATIQLK</sequence>
<dbReference type="GO" id="GO:0005615">
    <property type="term" value="C:extracellular space"/>
    <property type="evidence" value="ECO:0007669"/>
    <property type="project" value="TreeGrafter"/>
</dbReference>
<reference evidence="10" key="2">
    <citation type="submission" date="2020-09" db="EMBL/GenBank/DDBJ databases">
        <authorList>
            <person name="Sun Q."/>
            <person name="Zhou Y."/>
        </authorList>
    </citation>
    <scope>NUCLEOTIDE SEQUENCE</scope>
    <source>
        <strain evidence="10">CGMCC 1.15763</strain>
    </source>
</reference>
<dbReference type="Proteomes" id="UP000633278">
    <property type="component" value="Unassembled WGS sequence"/>
</dbReference>
<keyword evidence="3" id="KW-0645">Protease</keyword>
<keyword evidence="4" id="KW-0378">Hydrolase</keyword>
<dbReference type="GO" id="GO:0006508">
    <property type="term" value="P:proteolysis"/>
    <property type="evidence" value="ECO:0007669"/>
    <property type="project" value="UniProtKB-KW"/>
</dbReference>
<dbReference type="Pfam" id="PF00246">
    <property type="entry name" value="Peptidase_M14"/>
    <property type="match status" value="1"/>
</dbReference>
<evidence type="ECO:0000256" key="1">
    <source>
        <dbReference type="ARBA" id="ARBA00001947"/>
    </source>
</evidence>
<keyword evidence="11" id="KW-1185">Reference proteome</keyword>
<evidence type="ECO:0000259" key="9">
    <source>
        <dbReference type="PROSITE" id="PS52035"/>
    </source>
</evidence>
<gene>
    <name evidence="10" type="ORF">GCM10011416_13170</name>
</gene>
<comment type="caution">
    <text evidence="7">Lacks conserved residue(s) required for the propagation of feature annotation.</text>
</comment>
<protein>
    <recommendedName>
        <fullName evidence="9">Peptidase M14 domain-containing protein</fullName>
    </recommendedName>
</protein>
<name>A0A917MFG4_9FLAO</name>